<keyword evidence="6 8" id="KW-1133">Transmembrane helix</keyword>
<evidence type="ECO:0000256" key="6">
    <source>
        <dbReference type="ARBA" id="ARBA00022989"/>
    </source>
</evidence>
<feature type="transmembrane region" description="Helical" evidence="8">
    <location>
        <begin position="253"/>
        <end position="280"/>
    </location>
</feature>
<gene>
    <name evidence="9" type="ORF">K1Y72_24710</name>
</gene>
<comment type="subcellular location">
    <subcellularLocation>
        <location evidence="1">Cell membrane</location>
        <topology evidence="1">Multi-pass membrane protein</topology>
    </subcellularLocation>
</comment>
<accession>A0ABS7FZN3</accession>
<dbReference type="CDD" id="cd06550">
    <property type="entry name" value="TM_ABC_iron-siderophores_like"/>
    <property type="match status" value="1"/>
</dbReference>
<evidence type="ECO:0000256" key="1">
    <source>
        <dbReference type="ARBA" id="ARBA00004651"/>
    </source>
</evidence>
<evidence type="ECO:0000256" key="5">
    <source>
        <dbReference type="ARBA" id="ARBA00022692"/>
    </source>
</evidence>
<dbReference type="Proteomes" id="UP000774570">
    <property type="component" value="Unassembled WGS sequence"/>
</dbReference>
<feature type="transmembrane region" description="Helical" evidence="8">
    <location>
        <begin position="77"/>
        <end position="94"/>
    </location>
</feature>
<feature type="transmembrane region" description="Helical" evidence="8">
    <location>
        <begin position="131"/>
        <end position="151"/>
    </location>
</feature>
<proteinExistence type="inferred from homology"/>
<keyword evidence="10" id="KW-1185">Reference proteome</keyword>
<feature type="transmembrane region" description="Helical" evidence="8">
    <location>
        <begin position="163"/>
        <end position="182"/>
    </location>
</feature>
<dbReference type="RefSeq" id="WP_220168845.1">
    <property type="nucleotide sequence ID" value="NZ_JAIBOA010000017.1"/>
</dbReference>
<feature type="transmembrane region" description="Helical" evidence="8">
    <location>
        <begin position="292"/>
        <end position="313"/>
    </location>
</feature>
<keyword evidence="3" id="KW-0813">Transport</keyword>
<keyword evidence="4" id="KW-1003">Cell membrane</keyword>
<evidence type="ECO:0000256" key="7">
    <source>
        <dbReference type="ARBA" id="ARBA00023136"/>
    </source>
</evidence>
<keyword evidence="7 8" id="KW-0472">Membrane</keyword>
<evidence type="ECO:0000313" key="9">
    <source>
        <dbReference type="EMBL" id="MBW8485605.1"/>
    </source>
</evidence>
<sequence length="350" mass="35004">MNKDRDAARARLRPGPLAAALAVLAAALLAGLLVGAADVPVGGVLKELADRIPFVHLDSGLAPVDRNVLWELRLPRVLAGALVGGLLALAGAGYQGVFRNPLADPYLLGAAAGAGVGATVTIVVLPGGATYAVPLAAFAGAVGGVLLAYLLGSVAGRGASGSATLLLAGVAVASFLSAVQTLVQQLKTQELQRIYAWILGGVASAGWTQLAMVAPYALVSTVVLLLHGRLLDVLAVGDEEAGALGLSAARVRLVVLAAASLATACAVAISGLIGFVGIVVPHVVRRVAGGSYRVVLPLSLLGGAAFLVLADLAARTVVAPGELPLGVVTAFVGGPFFVVVLRAFRREVGT</sequence>
<reference evidence="9 10" key="1">
    <citation type="submission" date="2021-07" db="EMBL/GenBank/DDBJ databases">
        <title>Actinomadura sp. PM05-2 isolated from lichen.</title>
        <authorList>
            <person name="Somphong A."/>
            <person name="Phongsopitanun W."/>
            <person name="Tanasupawat S."/>
            <person name="Peongsungnone V."/>
        </authorList>
    </citation>
    <scope>NUCLEOTIDE SEQUENCE [LARGE SCALE GENOMIC DNA]</scope>
    <source>
        <strain evidence="9 10">PM05-2</strain>
    </source>
</reference>
<dbReference type="InterPro" id="IPR037294">
    <property type="entry name" value="ABC_BtuC-like"/>
</dbReference>
<dbReference type="Pfam" id="PF01032">
    <property type="entry name" value="FecCD"/>
    <property type="match status" value="1"/>
</dbReference>
<feature type="transmembrane region" description="Helical" evidence="8">
    <location>
        <begin position="194"/>
        <end position="219"/>
    </location>
</feature>
<keyword evidence="5 8" id="KW-0812">Transmembrane</keyword>
<evidence type="ECO:0000256" key="3">
    <source>
        <dbReference type="ARBA" id="ARBA00022448"/>
    </source>
</evidence>
<evidence type="ECO:0000256" key="4">
    <source>
        <dbReference type="ARBA" id="ARBA00022475"/>
    </source>
</evidence>
<dbReference type="EMBL" id="JAIBOA010000017">
    <property type="protein sequence ID" value="MBW8485605.1"/>
    <property type="molecule type" value="Genomic_DNA"/>
</dbReference>
<evidence type="ECO:0000256" key="8">
    <source>
        <dbReference type="SAM" id="Phobius"/>
    </source>
</evidence>
<feature type="transmembrane region" description="Helical" evidence="8">
    <location>
        <begin position="325"/>
        <end position="344"/>
    </location>
</feature>
<dbReference type="Gene3D" id="1.10.3470.10">
    <property type="entry name" value="ABC transporter involved in vitamin B12 uptake, BtuC"/>
    <property type="match status" value="1"/>
</dbReference>
<comment type="caution">
    <text evidence="9">The sequence shown here is derived from an EMBL/GenBank/DDBJ whole genome shotgun (WGS) entry which is preliminary data.</text>
</comment>
<feature type="transmembrane region" description="Helical" evidence="8">
    <location>
        <begin position="106"/>
        <end position="125"/>
    </location>
</feature>
<organism evidence="9 10">
    <name type="scientific">Actinomadura parmotrematis</name>
    <dbReference type="NCBI Taxonomy" id="2864039"/>
    <lineage>
        <taxon>Bacteria</taxon>
        <taxon>Bacillati</taxon>
        <taxon>Actinomycetota</taxon>
        <taxon>Actinomycetes</taxon>
        <taxon>Streptosporangiales</taxon>
        <taxon>Thermomonosporaceae</taxon>
        <taxon>Actinomadura</taxon>
    </lineage>
</organism>
<protein>
    <submittedName>
        <fullName evidence="9">Iron ABC transporter permease</fullName>
    </submittedName>
</protein>
<dbReference type="SUPFAM" id="SSF81345">
    <property type="entry name" value="ABC transporter involved in vitamin B12 uptake, BtuC"/>
    <property type="match status" value="1"/>
</dbReference>
<dbReference type="PANTHER" id="PTHR30472:SF25">
    <property type="entry name" value="ABC TRANSPORTER PERMEASE PROTEIN MJ0876-RELATED"/>
    <property type="match status" value="1"/>
</dbReference>
<comment type="similarity">
    <text evidence="2">Belongs to the binding-protein-dependent transport system permease family. FecCD subfamily.</text>
</comment>
<dbReference type="PANTHER" id="PTHR30472">
    <property type="entry name" value="FERRIC ENTEROBACTIN TRANSPORT SYSTEM PERMEASE PROTEIN"/>
    <property type="match status" value="1"/>
</dbReference>
<evidence type="ECO:0000313" key="10">
    <source>
        <dbReference type="Proteomes" id="UP000774570"/>
    </source>
</evidence>
<dbReference type="InterPro" id="IPR000522">
    <property type="entry name" value="ABC_transptr_permease_BtuC"/>
</dbReference>
<name>A0ABS7FZN3_9ACTN</name>
<evidence type="ECO:0000256" key="2">
    <source>
        <dbReference type="ARBA" id="ARBA00007935"/>
    </source>
</evidence>